<feature type="domain" description="Histidine kinase" evidence="4">
    <location>
        <begin position="12"/>
        <end position="223"/>
    </location>
</feature>
<evidence type="ECO:0000256" key="3">
    <source>
        <dbReference type="ARBA" id="ARBA00022553"/>
    </source>
</evidence>
<dbReference type="PANTHER" id="PTHR43547">
    <property type="entry name" value="TWO-COMPONENT HISTIDINE KINASE"/>
    <property type="match status" value="1"/>
</dbReference>
<dbReference type="InterPro" id="IPR003594">
    <property type="entry name" value="HATPase_dom"/>
</dbReference>
<dbReference type="SUPFAM" id="SSF55874">
    <property type="entry name" value="ATPase domain of HSP90 chaperone/DNA topoisomerase II/histidine kinase"/>
    <property type="match status" value="1"/>
</dbReference>
<dbReference type="PRINTS" id="PR00344">
    <property type="entry name" value="BCTRLSENSOR"/>
</dbReference>
<dbReference type="CDD" id="cd00082">
    <property type="entry name" value="HisKA"/>
    <property type="match status" value="1"/>
</dbReference>
<dbReference type="InterPro" id="IPR005467">
    <property type="entry name" value="His_kinase_dom"/>
</dbReference>
<organism evidence="5 6">
    <name type="scientific">Pedobacter alpinus</name>
    <dbReference type="NCBI Taxonomy" id="1590643"/>
    <lineage>
        <taxon>Bacteria</taxon>
        <taxon>Pseudomonadati</taxon>
        <taxon>Bacteroidota</taxon>
        <taxon>Sphingobacteriia</taxon>
        <taxon>Sphingobacteriales</taxon>
        <taxon>Sphingobacteriaceae</taxon>
        <taxon>Pedobacter</taxon>
    </lineage>
</organism>
<evidence type="ECO:0000256" key="1">
    <source>
        <dbReference type="ARBA" id="ARBA00000085"/>
    </source>
</evidence>
<dbReference type="InterPro" id="IPR036890">
    <property type="entry name" value="HATPase_C_sf"/>
</dbReference>
<dbReference type="SUPFAM" id="SSF47384">
    <property type="entry name" value="Homodimeric domain of signal transducing histidine kinase"/>
    <property type="match status" value="1"/>
</dbReference>
<dbReference type="Proteomes" id="UP001597546">
    <property type="component" value="Unassembled WGS sequence"/>
</dbReference>
<dbReference type="InterPro" id="IPR036097">
    <property type="entry name" value="HisK_dim/P_sf"/>
</dbReference>
<dbReference type="InterPro" id="IPR004358">
    <property type="entry name" value="Sig_transdc_His_kin-like_C"/>
</dbReference>
<dbReference type="SMART" id="SM00387">
    <property type="entry name" value="HATPase_c"/>
    <property type="match status" value="1"/>
</dbReference>
<keyword evidence="6" id="KW-1185">Reference proteome</keyword>
<name>A0ABW5TQF8_9SPHI</name>
<dbReference type="EMBL" id="JBHULV010000023">
    <property type="protein sequence ID" value="MFD2731482.1"/>
    <property type="molecule type" value="Genomic_DNA"/>
</dbReference>
<dbReference type="PROSITE" id="PS50109">
    <property type="entry name" value="HIS_KIN"/>
    <property type="match status" value="1"/>
</dbReference>
<keyword evidence="5" id="KW-0418">Kinase</keyword>
<dbReference type="PANTHER" id="PTHR43547:SF2">
    <property type="entry name" value="HYBRID SIGNAL TRANSDUCTION HISTIDINE KINASE C"/>
    <property type="match status" value="1"/>
</dbReference>
<dbReference type="CDD" id="cd00075">
    <property type="entry name" value="HATPase"/>
    <property type="match status" value="1"/>
</dbReference>
<protein>
    <recommendedName>
        <fullName evidence="2">histidine kinase</fullName>
        <ecNumber evidence="2">2.7.13.3</ecNumber>
    </recommendedName>
</protein>
<dbReference type="InterPro" id="IPR003661">
    <property type="entry name" value="HisK_dim/P_dom"/>
</dbReference>
<comment type="caution">
    <text evidence="5">The sequence shown here is derived from an EMBL/GenBank/DDBJ whole genome shotgun (WGS) entry which is preliminary data.</text>
</comment>
<sequence>MLILKKQEITTLVSHNLRTPLNQILGFCELIRIDKESDIIYVDKIESITKLQLQNLSELLVQLMVNTDLKQLENAPFDVNELVKTELEVTNLAVAKKNITVTLNLTEEKITSNKNKNKIALVVQNLISNAIKFSYRGQEIKISTLKKDNHIEIIVEDKGIGFSEAYSKNIFKDARNVGREGTEKEPSVGLGLHLCKRTINQLNGQLLAFSDGENKGATFKIIL</sequence>
<reference evidence="6" key="1">
    <citation type="journal article" date="2019" name="Int. J. Syst. Evol. Microbiol.">
        <title>The Global Catalogue of Microorganisms (GCM) 10K type strain sequencing project: providing services to taxonomists for standard genome sequencing and annotation.</title>
        <authorList>
            <consortium name="The Broad Institute Genomics Platform"/>
            <consortium name="The Broad Institute Genome Sequencing Center for Infectious Disease"/>
            <person name="Wu L."/>
            <person name="Ma J."/>
        </authorList>
    </citation>
    <scope>NUCLEOTIDE SEQUENCE [LARGE SCALE GENOMIC DNA]</scope>
    <source>
        <strain evidence="6">KCTC 42456</strain>
    </source>
</reference>
<evidence type="ECO:0000259" key="4">
    <source>
        <dbReference type="PROSITE" id="PS50109"/>
    </source>
</evidence>
<dbReference type="GO" id="GO:0016301">
    <property type="term" value="F:kinase activity"/>
    <property type="evidence" value="ECO:0007669"/>
    <property type="project" value="UniProtKB-KW"/>
</dbReference>
<dbReference type="EC" id="2.7.13.3" evidence="2"/>
<dbReference type="Gene3D" id="1.10.287.130">
    <property type="match status" value="1"/>
</dbReference>
<comment type="catalytic activity">
    <reaction evidence="1">
        <text>ATP + protein L-histidine = ADP + protein N-phospho-L-histidine.</text>
        <dbReference type="EC" id="2.7.13.3"/>
    </reaction>
</comment>
<keyword evidence="5" id="KW-0808">Transferase</keyword>
<evidence type="ECO:0000256" key="2">
    <source>
        <dbReference type="ARBA" id="ARBA00012438"/>
    </source>
</evidence>
<dbReference type="Pfam" id="PF02518">
    <property type="entry name" value="HATPase_c"/>
    <property type="match status" value="1"/>
</dbReference>
<evidence type="ECO:0000313" key="6">
    <source>
        <dbReference type="Proteomes" id="UP001597546"/>
    </source>
</evidence>
<dbReference type="Gene3D" id="3.30.565.10">
    <property type="entry name" value="Histidine kinase-like ATPase, C-terminal domain"/>
    <property type="match status" value="1"/>
</dbReference>
<dbReference type="RefSeq" id="WP_379047429.1">
    <property type="nucleotide sequence ID" value="NZ_JBHSKW010000067.1"/>
</dbReference>
<evidence type="ECO:0000313" key="5">
    <source>
        <dbReference type="EMBL" id="MFD2731482.1"/>
    </source>
</evidence>
<gene>
    <name evidence="5" type="ORF">ACFSSE_07175</name>
</gene>
<keyword evidence="3" id="KW-0597">Phosphoprotein</keyword>
<accession>A0ABW5TQF8</accession>
<proteinExistence type="predicted"/>